<organism evidence="1 2">
    <name type="scientific">Tribonema minus</name>
    <dbReference type="NCBI Taxonomy" id="303371"/>
    <lineage>
        <taxon>Eukaryota</taxon>
        <taxon>Sar</taxon>
        <taxon>Stramenopiles</taxon>
        <taxon>Ochrophyta</taxon>
        <taxon>PX clade</taxon>
        <taxon>Xanthophyceae</taxon>
        <taxon>Tribonematales</taxon>
        <taxon>Tribonemataceae</taxon>
        <taxon>Tribonema</taxon>
    </lineage>
</organism>
<comment type="caution">
    <text evidence="1">The sequence shown here is derived from an EMBL/GenBank/DDBJ whole genome shotgun (WGS) entry which is preliminary data.</text>
</comment>
<reference evidence="1" key="1">
    <citation type="submission" date="2021-02" db="EMBL/GenBank/DDBJ databases">
        <title>First Annotated Genome of the Yellow-green Alga Tribonema minus.</title>
        <authorList>
            <person name="Mahan K.M."/>
        </authorList>
    </citation>
    <scope>NUCLEOTIDE SEQUENCE</scope>
    <source>
        <strain evidence="1">UTEX B ZZ1240</strain>
    </source>
</reference>
<proteinExistence type="predicted"/>
<name>A0A835Z4D6_9STRA</name>
<dbReference type="AlphaFoldDB" id="A0A835Z4D6"/>
<gene>
    <name evidence="1" type="ORF">JKP88DRAFT_255989</name>
</gene>
<accession>A0A835Z4D6</accession>
<keyword evidence="2" id="KW-1185">Reference proteome</keyword>
<evidence type="ECO:0000313" key="1">
    <source>
        <dbReference type="EMBL" id="KAG5182058.1"/>
    </source>
</evidence>
<dbReference type="EMBL" id="JAFCMP010000274">
    <property type="protein sequence ID" value="KAG5182058.1"/>
    <property type="molecule type" value="Genomic_DNA"/>
</dbReference>
<protein>
    <submittedName>
        <fullName evidence="1">Uncharacterized protein</fullName>
    </submittedName>
</protein>
<dbReference type="Proteomes" id="UP000664859">
    <property type="component" value="Unassembled WGS sequence"/>
</dbReference>
<sequence length="178" mass="19242">MPAAAPDYNDVTRGITSTAVSESGGGFKFPLRSTDTPVATDISDETRGLKLQSVEAAMSQTTDIMQLHQIARDVQELGKDVPVELLRCATMAVVAETRYHASMDTLAHIDGTDMQNVIENEDNILEIVETYKNGAPTCGEGTCTAGPTTTPPQAVAAPFCIWTRRWRARRSLLQVESG</sequence>
<evidence type="ECO:0000313" key="2">
    <source>
        <dbReference type="Proteomes" id="UP000664859"/>
    </source>
</evidence>